<evidence type="ECO:0000313" key="5">
    <source>
        <dbReference type="EMBL" id="MEE2567433.1"/>
    </source>
</evidence>
<feature type="region of interest" description="Disordered" evidence="3">
    <location>
        <begin position="147"/>
        <end position="190"/>
    </location>
</feature>
<feature type="modified residue" description="4-aspartylphosphate" evidence="2">
    <location>
        <position position="59"/>
    </location>
</feature>
<dbReference type="PANTHER" id="PTHR44591">
    <property type="entry name" value="STRESS RESPONSE REGULATOR PROTEIN 1"/>
    <property type="match status" value="1"/>
</dbReference>
<name>A0ABU7M0X6_9PROT</name>
<protein>
    <submittedName>
        <fullName evidence="5">Response regulator</fullName>
    </submittedName>
</protein>
<evidence type="ECO:0000259" key="4">
    <source>
        <dbReference type="PROSITE" id="PS50110"/>
    </source>
</evidence>
<feature type="domain" description="Response regulatory" evidence="4">
    <location>
        <begin position="9"/>
        <end position="129"/>
    </location>
</feature>
<evidence type="ECO:0000256" key="1">
    <source>
        <dbReference type="ARBA" id="ARBA00022553"/>
    </source>
</evidence>
<evidence type="ECO:0000256" key="2">
    <source>
        <dbReference type="PROSITE-ProRule" id="PRU00169"/>
    </source>
</evidence>
<dbReference type="InterPro" id="IPR011006">
    <property type="entry name" value="CheY-like_superfamily"/>
</dbReference>
<dbReference type="Gene3D" id="3.40.50.2300">
    <property type="match status" value="1"/>
</dbReference>
<accession>A0ABU7M0X6</accession>
<dbReference type="PROSITE" id="PS50110">
    <property type="entry name" value="RESPONSE_REGULATORY"/>
    <property type="match status" value="1"/>
</dbReference>
<reference evidence="5 6" key="1">
    <citation type="submission" date="2024-01" db="EMBL/GenBank/DDBJ databases">
        <title>Hyphobacterium bacterium isolated from marine sediment.</title>
        <authorList>
            <person name="Zhao S."/>
        </authorList>
    </citation>
    <scope>NUCLEOTIDE SEQUENCE [LARGE SCALE GENOMIC DNA]</scope>
    <source>
        <strain evidence="5 6">Y60-23</strain>
    </source>
</reference>
<keyword evidence="6" id="KW-1185">Reference proteome</keyword>
<dbReference type="Proteomes" id="UP001310692">
    <property type="component" value="Unassembled WGS sequence"/>
</dbReference>
<evidence type="ECO:0000256" key="3">
    <source>
        <dbReference type="SAM" id="MobiDB-lite"/>
    </source>
</evidence>
<dbReference type="InterPro" id="IPR001789">
    <property type="entry name" value="Sig_transdc_resp-reg_receiver"/>
</dbReference>
<dbReference type="SMART" id="SM00448">
    <property type="entry name" value="REC"/>
    <property type="match status" value="1"/>
</dbReference>
<organism evidence="5 6">
    <name type="scientific">Hyphobacterium marinum</name>
    <dbReference type="NCBI Taxonomy" id="3116574"/>
    <lineage>
        <taxon>Bacteria</taxon>
        <taxon>Pseudomonadati</taxon>
        <taxon>Pseudomonadota</taxon>
        <taxon>Alphaproteobacteria</taxon>
        <taxon>Maricaulales</taxon>
        <taxon>Maricaulaceae</taxon>
        <taxon>Hyphobacterium</taxon>
    </lineage>
</organism>
<dbReference type="InterPro" id="IPR050595">
    <property type="entry name" value="Bact_response_regulator"/>
</dbReference>
<dbReference type="CDD" id="cd00156">
    <property type="entry name" value="REC"/>
    <property type="match status" value="1"/>
</dbReference>
<feature type="compositionally biased region" description="Basic and acidic residues" evidence="3">
    <location>
        <begin position="160"/>
        <end position="181"/>
    </location>
</feature>
<sequence length="190" mass="21813">MSGSFDRVRVLIIEDNQHMSKILRVILQGLGVRVIEEARDAETAITTLHEFNPDIVVVDYMLHGEMTGLDFARYVRNDSDSPNKYLPLLMVTGHTDKTRVIEAINAGVNEYLAKPVRPIDIYNRMVSLIERPRRFVRVPGYFGPDRRRRQDPIFQGPWKRAQDEARIKAQKETEACERVDESSDDAEDAA</sequence>
<gene>
    <name evidence="5" type="ORF">V0U35_12165</name>
</gene>
<keyword evidence="1 2" id="KW-0597">Phosphoprotein</keyword>
<dbReference type="EMBL" id="JAZDRO010000005">
    <property type="protein sequence ID" value="MEE2567433.1"/>
    <property type="molecule type" value="Genomic_DNA"/>
</dbReference>
<dbReference type="RefSeq" id="WP_330196994.1">
    <property type="nucleotide sequence ID" value="NZ_JAZDRO010000005.1"/>
</dbReference>
<evidence type="ECO:0000313" key="6">
    <source>
        <dbReference type="Proteomes" id="UP001310692"/>
    </source>
</evidence>
<dbReference type="PANTHER" id="PTHR44591:SF3">
    <property type="entry name" value="RESPONSE REGULATORY DOMAIN-CONTAINING PROTEIN"/>
    <property type="match status" value="1"/>
</dbReference>
<dbReference type="SUPFAM" id="SSF52172">
    <property type="entry name" value="CheY-like"/>
    <property type="match status" value="1"/>
</dbReference>
<proteinExistence type="predicted"/>
<dbReference type="Pfam" id="PF00072">
    <property type="entry name" value="Response_reg"/>
    <property type="match status" value="1"/>
</dbReference>
<comment type="caution">
    <text evidence="5">The sequence shown here is derived from an EMBL/GenBank/DDBJ whole genome shotgun (WGS) entry which is preliminary data.</text>
</comment>